<evidence type="ECO:0000313" key="2">
    <source>
        <dbReference type="EMBL" id="MFD1939682.1"/>
    </source>
</evidence>
<protein>
    <submittedName>
        <fullName evidence="2">Helix-turn-helix domain-containing protein</fullName>
    </submittedName>
</protein>
<keyword evidence="3" id="KW-1185">Reference proteome</keyword>
<organism evidence="2 3">
    <name type="scientific">Nonomuraea mangrovi</name>
    <dbReference type="NCBI Taxonomy" id="2316207"/>
    <lineage>
        <taxon>Bacteria</taxon>
        <taxon>Bacillati</taxon>
        <taxon>Actinomycetota</taxon>
        <taxon>Actinomycetes</taxon>
        <taxon>Streptosporangiales</taxon>
        <taxon>Streptosporangiaceae</taxon>
        <taxon>Nonomuraea</taxon>
    </lineage>
</organism>
<sequence length="168" mass="19135">MPKLLFARAPKDAVEERKIRKLAAARHAPADWIRRAQIIALSWERLRVPQIAHRVGCSEKTVRYRLARFNSQLIALTRTWPPGRPVRDQATGELTAAQESGPGNWTLDTLVEAAHQLGIMVARSQVRRILLAEGVRWRRPRSWATSHDPQFAPKEPASFPSTPARRRE</sequence>
<evidence type="ECO:0000313" key="3">
    <source>
        <dbReference type="Proteomes" id="UP001597368"/>
    </source>
</evidence>
<comment type="caution">
    <text evidence="2">The sequence shown here is derived from an EMBL/GenBank/DDBJ whole genome shotgun (WGS) entry which is preliminary data.</text>
</comment>
<gene>
    <name evidence="2" type="ORF">ACFSKW_50320</name>
</gene>
<dbReference type="RefSeq" id="WP_379582176.1">
    <property type="nucleotide sequence ID" value="NZ_JBHUFV010000094.1"/>
</dbReference>
<evidence type="ECO:0000256" key="1">
    <source>
        <dbReference type="SAM" id="MobiDB-lite"/>
    </source>
</evidence>
<dbReference type="InterPro" id="IPR009057">
    <property type="entry name" value="Homeodomain-like_sf"/>
</dbReference>
<feature type="region of interest" description="Disordered" evidence="1">
    <location>
        <begin position="142"/>
        <end position="168"/>
    </location>
</feature>
<dbReference type="SUPFAM" id="SSF46689">
    <property type="entry name" value="Homeodomain-like"/>
    <property type="match status" value="1"/>
</dbReference>
<reference evidence="3" key="1">
    <citation type="journal article" date="2019" name="Int. J. Syst. Evol. Microbiol.">
        <title>The Global Catalogue of Microorganisms (GCM) 10K type strain sequencing project: providing services to taxonomists for standard genome sequencing and annotation.</title>
        <authorList>
            <consortium name="The Broad Institute Genomics Platform"/>
            <consortium name="The Broad Institute Genome Sequencing Center for Infectious Disease"/>
            <person name="Wu L."/>
            <person name="Ma J."/>
        </authorList>
    </citation>
    <scope>NUCLEOTIDE SEQUENCE [LARGE SCALE GENOMIC DNA]</scope>
    <source>
        <strain evidence="3">ICMP 6774ER</strain>
    </source>
</reference>
<accession>A0ABW4TE81</accession>
<dbReference type="EMBL" id="JBHUFV010000094">
    <property type="protein sequence ID" value="MFD1939682.1"/>
    <property type="molecule type" value="Genomic_DNA"/>
</dbReference>
<dbReference type="Pfam" id="PF13384">
    <property type="entry name" value="HTH_23"/>
    <property type="match status" value="1"/>
</dbReference>
<dbReference type="Proteomes" id="UP001597368">
    <property type="component" value="Unassembled WGS sequence"/>
</dbReference>
<proteinExistence type="predicted"/>
<name>A0ABW4TE81_9ACTN</name>